<evidence type="ECO:0000313" key="4">
    <source>
        <dbReference type="EMBL" id="KAK3309055.1"/>
    </source>
</evidence>
<keyword evidence="5" id="KW-1185">Reference proteome</keyword>
<comment type="caution">
    <text evidence="4">The sequence shown here is derived from an EMBL/GenBank/DDBJ whole genome shotgun (WGS) entry which is preliminary data.</text>
</comment>
<dbReference type="Gene3D" id="3.30.160.60">
    <property type="entry name" value="Classic Zinc Finger"/>
    <property type="match status" value="2"/>
</dbReference>
<feature type="compositionally biased region" description="Gly residues" evidence="2">
    <location>
        <begin position="598"/>
        <end position="610"/>
    </location>
</feature>
<feature type="region of interest" description="Disordered" evidence="2">
    <location>
        <begin position="268"/>
        <end position="306"/>
    </location>
</feature>
<dbReference type="EMBL" id="JAUDZG010000002">
    <property type="protein sequence ID" value="KAK3309055.1"/>
    <property type="molecule type" value="Genomic_DNA"/>
</dbReference>
<organism evidence="4 5">
    <name type="scientific">Chaetomium strumarium</name>
    <dbReference type="NCBI Taxonomy" id="1170767"/>
    <lineage>
        <taxon>Eukaryota</taxon>
        <taxon>Fungi</taxon>
        <taxon>Dikarya</taxon>
        <taxon>Ascomycota</taxon>
        <taxon>Pezizomycotina</taxon>
        <taxon>Sordariomycetes</taxon>
        <taxon>Sordariomycetidae</taxon>
        <taxon>Sordariales</taxon>
        <taxon>Chaetomiaceae</taxon>
        <taxon>Chaetomium</taxon>
    </lineage>
</organism>
<keyword evidence="1" id="KW-0862">Zinc</keyword>
<gene>
    <name evidence="4" type="ORF">B0T15DRAFT_392374</name>
</gene>
<reference evidence="4" key="2">
    <citation type="submission" date="2023-06" db="EMBL/GenBank/DDBJ databases">
        <authorList>
            <consortium name="Lawrence Berkeley National Laboratory"/>
            <person name="Mondo S.J."/>
            <person name="Hensen N."/>
            <person name="Bonometti L."/>
            <person name="Westerberg I."/>
            <person name="Brannstrom I.O."/>
            <person name="Guillou S."/>
            <person name="Cros-Aarteil S."/>
            <person name="Calhoun S."/>
            <person name="Haridas S."/>
            <person name="Kuo A."/>
            <person name="Pangilinan J."/>
            <person name="Riley R."/>
            <person name="Labutti K."/>
            <person name="Andreopoulos B."/>
            <person name="Lipzen A."/>
            <person name="Chen C."/>
            <person name="Yanf M."/>
            <person name="Daum C."/>
            <person name="Ng V."/>
            <person name="Clum A."/>
            <person name="Steindorff A."/>
            <person name="Ohm R."/>
            <person name="Martin F."/>
            <person name="Silar P."/>
            <person name="Natvig D."/>
            <person name="Lalanne C."/>
            <person name="Gautier V."/>
            <person name="Ament-Velasquez S.L."/>
            <person name="Kruys A."/>
            <person name="Hutchinson M.I."/>
            <person name="Powell A.J."/>
            <person name="Barry K."/>
            <person name="Miller A.N."/>
            <person name="Grigoriev I.V."/>
            <person name="Debuchy R."/>
            <person name="Gladieux P."/>
            <person name="Thoren M.H."/>
            <person name="Johannesson H."/>
        </authorList>
    </citation>
    <scope>NUCLEOTIDE SEQUENCE</scope>
    <source>
        <strain evidence="4">CBS 333.67</strain>
    </source>
</reference>
<dbReference type="SUPFAM" id="SSF57667">
    <property type="entry name" value="beta-beta-alpha zinc fingers"/>
    <property type="match status" value="1"/>
</dbReference>
<evidence type="ECO:0000256" key="2">
    <source>
        <dbReference type="SAM" id="MobiDB-lite"/>
    </source>
</evidence>
<dbReference type="InterPro" id="IPR036236">
    <property type="entry name" value="Znf_C2H2_sf"/>
</dbReference>
<keyword evidence="1" id="KW-0863">Zinc-finger</keyword>
<dbReference type="Pfam" id="PF00096">
    <property type="entry name" value="zf-C2H2"/>
    <property type="match status" value="1"/>
</dbReference>
<reference evidence="4" key="1">
    <citation type="journal article" date="2023" name="Mol. Phylogenet. Evol.">
        <title>Genome-scale phylogeny and comparative genomics of the fungal order Sordariales.</title>
        <authorList>
            <person name="Hensen N."/>
            <person name="Bonometti L."/>
            <person name="Westerberg I."/>
            <person name="Brannstrom I.O."/>
            <person name="Guillou S."/>
            <person name="Cros-Aarteil S."/>
            <person name="Calhoun S."/>
            <person name="Haridas S."/>
            <person name="Kuo A."/>
            <person name="Mondo S."/>
            <person name="Pangilinan J."/>
            <person name="Riley R."/>
            <person name="LaButti K."/>
            <person name="Andreopoulos B."/>
            <person name="Lipzen A."/>
            <person name="Chen C."/>
            <person name="Yan M."/>
            <person name="Daum C."/>
            <person name="Ng V."/>
            <person name="Clum A."/>
            <person name="Steindorff A."/>
            <person name="Ohm R.A."/>
            <person name="Martin F."/>
            <person name="Silar P."/>
            <person name="Natvig D.O."/>
            <person name="Lalanne C."/>
            <person name="Gautier V."/>
            <person name="Ament-Velasquez S.L."/>
            <person name="Kruys A."/>
            <person name="Hutchinson M.I."/>
            <person name="Powell A.J."/>
            <person name="Barry K."/>
            <person name="Miller A.N."/>
            <person name="Grigoriev I.V."/>
            <person name="Debuchy R."/>
            <person name="Gladieux P."/>
            <person name="Hiltunen Thoren M."/>
            <person name="Johannesson H."/>
        </authorList>
    </citation>
    <scope>NUCLEOTIDE SEQUENCE</scope>
    <source>
        <strain evidence="4">CBS 333.67</strain>
    </source>
</reference>
<sequence>MARKHLARHNKPFKCDIDGCSKATEGFSTNNDLERHKRCVHKLRRGDETVYRCNVGSCRDKPKDWPRQDNFIQHLRRKHGLTNVDLAQYTFLITDTPDIATLGTAEDTAPEIGAVASPDMDAHFPWLGTSDKDHVKPANLMKKSPAYGQTHHGVHFPGHPHMEERGVAALRVDAQQHGSHNPPGSALSYHDTGRVPSELGIPHASSRGASIPATLSPTGVNQLAYVPPDFLGRSRMEVEPFSTLNTPGQPRHTSQLETGEARDVVREYAQPEREEAASGVPDAMDVDEPVRDPDSPDGLHDMDSEDDALPGSTLLDAQANLLRDTGAQYCGADEVQTKASPGEMQLGSEISRPINLDDEAEVSTYLESLRQRGTLGKILKKFGYSTPEEPESQDRKLPASAATQKGSGRRIYCQECNKGFNRPCELKKHQKRHEKPYACTFANCDKKFGSKNDWKRHENSQHFQLEIWRCAEQVTDPAGGEQQEQECGKVCHRAESLKAHLERDHGIRDQALLDRKLADCRMGRNFESRFWCGFCQTTIEPSGKGGPAHSERFDHIDDHFNGRGMPKADIKDWKYVDIDPLDSPACSPGGPETERWGDAGGGGGGGGGGSTTNPRKRHNTASDDDASAGPSKKSKRLRSSSSGKRGDVFWICCACGYYWTAAVNSQCMNESCNHAHCDACDSFENESTTERQIALPDQGSAAVGAGVGTT</sequence>
<name>A0AAJ0H095_9PEZI</name>
<feature type="compositionally biased region" description="Basic and acidic residues" evidence="2">
    <location>
        <begin position="288"/>
        <end position="302"/>
    </location>
</feature>
<dbReference type="InterPro" id="IPR013087">
    <property type="entry name" value="Znf_C2H2_type"/>
</dbReference>
<dbReference type="GO" id="GO:0008270">
    <property type="term" value="F:zinc ion binding"/>
    <property type="evidence" value="ECO:0007669"/>
    <property type="project" value="UniProtKB-KW"/>
</dbReference>
<proteinExistence type="predicted"/>
<dbReference type="AlphaFoldDB" id="A0AAJ0H095"/>
<dbReference type="PANTHER" id="PTHR35391:SF3">
    <property type="entry name" value="FINGER DOMAIN PROTEIN, PUTATIVE (AFU_ORTHOLOGUE AFUA_8G04300)-RELATED"/>
    <property type="match status" value="1"/>
</dbReference>
<dbReference type="PANTHER" id="PTHR35391">
    <property type="entry name" value="C2H2-TYPE DOMAIN-CONTAINING PROTEIN-RELATED"/>
    <property type="match status" value="1"/>
</dbReference>
<evidence type="ECO:0000259" key="3">
    <source>
        <dbReference type="PROSITE" id="PS50157"/>
    </source>
</evidence>
<feature type="domain" description="C2H2-type" evidence="3">
    <location>
        <begin position="437"/>
        <end position="462"/>
    </location>
</feature>
<dbReference type="SMART" id="SM00355">
    <property type="entry name" value="ZnF_C2H2"/>
    <property type="match status" value="5"/>
</dbReference>
<keyword evidence="1" id="KW-0479">Metal-binding</keyword>
<feature type="domain" description="C2H2-type" evidence="3">
    <location>
        <begin position="411"/>
        <end position="438"/>
    </location>
</feature>
<dbReference type="PROSITE" id="PS00028">
    <property type="entry name" value="ZINC_FINGER_C2H2_1"/>
    <property type="match status" value="2"/>
</dbReference>
<dbReference type="GeneID" id="87883459"/>
<dbReference type="Proteomes" id="UP001273166">
    <property type="component" value="Unassembled WGS sequence"/>
</dbReference>
<accession>A0AAJ0H095</accession>
<dbReference type="PROSITE" id="PS50157">
    <property type="entry name" value="ZINC_FINGER_C2H2_2"/>
    <property type="match status" value="2"/>
</dbReference>
<evidence type="ECO:0000313" key="5">
    <source>
        <dbReference type="Proteomes" id="UP001273166"/>
    </source>
</evidence>
<protein>
    <recommendedName>
        <fullName evidence="3">C2H2-type domain-containing protein</fullName>
    </recommendedName>
</protein>
<evidence type="ECO:0000256" key="1">
    <source>
        <dbReference type="PROSITE-ProRule" id="PRU00042"/>
    </source>
</evidence>
<dbReference type="RefSeq" id="XP_062724835.1">
    <property type="nucleotide sequence ID" value="XM_062864630.1"/>
</dbReference>
<feature type="region of interest" description="Disordered" evidence="2">
    <location>
        <begin position="175"/>
        <end position="213"/>
    </location>
</feature>
<feature type="region of interest" description="Disordered" evidence="2">
    <location>
        <begin position="584"/>
        <end position="643"/>
    </location>
</feature>